<sequence>MPLSIEDKHHLVQELNTVASSSISAAIADFSGLNVAEITELRTKARESGVYLKVVKNTLSKRALSDTNFECLTENLKGPIIIALSKDDLASPARLFKNFSKDYEQLKTVSLAIDGNTFPASELDRIAKLPTQQEAYTIIARLLQTPIEKAVRTLKEIPTKFARMTVAVKDNKEKVS</sequence>
<dbReference type="PANTHER" id="PTHR11560">
    <property type="entry name" value="39S RIBOSOMAL PROTEIN L10, MITOCHONDRIAL"/>
    <property type="match status" value="1"/>
</dbReference>
<dbReference type="InterPro" id="IPR047865">
    <property type="entry name" value="Ribosomal_uL10_bac_type"/>
</dbReference>
<protein>
    <recommendedName>
        <fullName evidence="5">50S ribosomal protein L10</fullName>
    </recommendedName>
</protein>
<dbReference type="EMBL" id="UINC01012981">
    <property type="protein sequence ID" value="SVA56359.1"/>
    <property type="molecule type" value="Genomic_DNA"/>
</dbReference>
<dbReference type="InterPro" id="IPR001790">
    <property type="entry name" value="Ribosomal_uL10"/>
</dbReference>
<reference evidence="4" key="1">
    <citation type="submission" date="2018-05" db="EMBL/GenBank/DDBJ databases">
        <authorList>
            <person name="Lanie J.A."/>
            <person name="Ng W.-L."/>
            <person name="Kazmierczak K.M."/>
            <person name="Andrzejewski T.M."/>
            <person name="Davidsen T.M."/>
            <person name="Wayne K.J."/>
            <person name="Tettelin H."/>
            <person name="Glass J.I."/>
            <person name="Rusch D."/>
            <person name="Podicherti R."/>
            <person name="Tsui H.-C.T."/>
            <person name="Winkler M.E."/>
        </authorList>
    </citation>
    <scope>NUCLEOTIDE SEQUENCE</scope>
</reference>
<name>A0A381WV11_9ZZZZ</name>
<dbReference type="GO" id="GO:1990904">
    <property type="term" value="C:ribonucleoprotein complex"/>
    <property type="evidence" value="ECO:0007669"/>
    <property type="project" value="UniProtKB-KW"/>
</dbReference>
<dbReference type="AlphaFoldDB" id="A0A381WV11"/>
<dbReference type="InterPro" id="IPR022973">
    <property type="entry name" value="Ribosomal_uL10_bac"/>
</dbReference>
<comment type="similarity">
    <text evidence="1">Belongs to the universal ribosomal protein uL10 family.</text>
</comment>
<accession>A0A381WV11</accession>
<dbReference type="HAMAP" id="MF_00362">
    <property type="entry name" value="Ribosomal_uL10"/>
    <property type="match status" value="1"/>
</dbReference>
<dbReference type="InterPro" id="IPR043141">
    <property type="entry name" value="Ribosomal_uL10-like_sf"/>
</dbReference>
<dbReference type="NCBIfam" id="NF000955">
    <property type="entry name" value="PRK00099.1-1"/>
    <property type="match status" value="1"/>
</dbReference>
<dbReference type="GO" id="GO:0005840">
    <property type="term" value="C:ribosome"/>
    <property type="evidence" value="ECO:0007669"/>
    <property type="project" value="UniProtKB-KW"/>
</dbReference>
<evidence type="ECO:0000313" key="4">
    <source>
        <dbReference type="EMBL" id="SVA56359.1"/>
    </source>
</evidence>
<evidence type="ECO:0000256" key="3">
    <source>
        <dbReference type="ARBA" id="ARBA00023274"/>
    </source>
</evidence>
<dbReference type="Gene3D" id="3.30.70.1730">
    <property type="match status" value="1"/>
</dbReference>
<proteinExistence type="inferred from homology"/>
<dbReference type="Pfam" id="PF00466">
    <property type="entry name" value="Ribosomal_L10"/>
    <property type="match status" value="1"/>
</dbReference>
<gene>
    <name evidence="4" type="ORF">METZ01_LOCUS109213</name>
</gene>
<keyword evidence="3" id="KW-0687">Ribonucleoprotein</keyword>
<evidence type="ECO:0000256" key="1">
    <source>
        <dbReference type="ARBA" id="ARBA00008889"/>
    </source>
</evidence>
<organism evidence="4">
    <name type="scientific">marine metagenome</name>
    <dbReference type="NCBI Taxonomy" id="408172"/>
    <lineage>
        <taxon>unclassified sequences</taxon>
        <taxon>metagenomes</taxon>
        <taxon>ecological metagenomes</taxon>
    </lineage>
</organism>
<evidence type="ECO:0008006" key="5">
    <source>
        <dbReference type="Google" id="ProtNLM"/>
    </source>
</evidence>
<dbReference type="SUPFAM" id="SSF160369">
    <property type="entry name" value="Ribosomal protein L10-like"/>
    <property type="match status" value="1"/>
</dbReference>
<dbReference type="CDD" id="cd05797">
    <property type="entry name" value="Ribosomal_L10"/>
    <property type="match status" value="1"/>
</dbReference>
<keyword evidence="2" id="KW-0689">Ribosomal protein</keyword>
<evidence type="ECO:0000256" key="2">
    <source>
        <dbReference type="ARBA" id="ARBA00022980"/>
    </source>
</evidence>